<dbReference type="InterPro" id="IPR020846">
    <property type="entry name" value="MFS_dom"/>
</dbReference>
<feature type="domain" description="Major facilitator superfamily (MFS) profile" evidence="5">
    <location>
        <begin position="1"/>
        <end position="378"/>
    </location>
</feature>
<evidence type="ECO:0000256" key="2">
    <source>
        <dbReference type="ARBA" id="ARBA00022989"/>
    </source>
</evidence>
<gene>
    <name evidence="6" type="ORF">NKI33_06415</name>
</gene>
<evidence type="ECO:0000259" key="5">
    <source>
        <dbReference type="PROSITE" id="PS50850"/>
    </source>
</evidence>
<dbReference type="InterPro" id="IPR036259">
    <property type="entry name" value="MFS_trans_sf"/>
</dbReference>
<dbReference type="PROSITE" id="PS50850">
    <property type="entry name" value="MFS"/>
    <property type="match status" value="1"/>
</dbReference>
<keyword evidence="2 4" id="KW-1133">Transmembrane helix</keyword>
<dbReference type="PANTHER" id="PTHR11360:SF308">
    <property type="entry name" value="BLL3089 PROTEIN"/>
    <property type="match status" value="1"/>
</dbReference>
<keyword evidence="1 4" id="KW-0812">Transmembrane</keyword>
<feature type="transmembrane region" description="Helical" evidence="4">
    <location>
        <begin position="7"/>
        <end position="26"/>
    </location>
</feature>
<dbReference type="Proteomes" id="UP001464387">
    <property type="component" value="Unassembled WGS sequence"/>
</dbReference>
<dbReference type="RefSeq" id="WP_287273458.1">
    <property type="nucleotide sequence ID" value="NZ_JAMYMY010000005.1"/>
</dbReference>
<evidence type="ECO:0000256" key="3">
    <source>
        <dbReference type="ARBA" id="ARBA00023136"/>
    </source>
</evidence>
<keyword evidence="7" id="KW-1185">Reference proteome</keyword>
<dbReference type="InterPro" id="IPR050327">
    <property type="entry name" value="Proton-linked_MCT"/>
</dbReference>
<evidence type="ECO:0000313" key="7">
    <source>
        <dbReference type="Proteomes" id="UP001464387"/>
    </source>
</evidence>
<dbReference type="EMBL" id="JAMYPJ010000006">
    <property type="protein sequence ID" value="MER8932593.1"/>
    <property type="molecule type" value="Genomic_DNA"/>
</dbReference>
<feature type="transmembrane region" description="Helical" evidence="4">
    <location>
        <begin position="90"/>
        <end position="113"/>
    </location>
</feature>
<reference evidence="6 7" key="1">
    <citation type="journal article" date="2024" name="Proc. Natl. Acad. Sci. U.S.A.">
        <title>The evolutionary genomics of adaptation to stress in wild rhizobium bacteria.</title>
        <authorList>
            <person name="Kehlet-Delgado H."/>
            <person name="Montoya A.P."/>
            <person name="Jensen K.T."/>
            <person name="Wendlandt C.E."/>
            <person name="Dexheimer C."/>
            <person name="Roberts M."/>
            <person name="Torres Martinez L."/>
            <person name="Friesen M.L."/>
            <person name="Griffitts J.S."/>
            <person name="Porter S.S."/>
        </authorList>
    </citation>
    <scope>NUCLEOTIDE SEQUENCE [LARGE SCALE GENOMIC DNA]</scope>
    <source>
        <strain evidence="6 7">M0729</strain>
    </source>
</reference>
<sequence length="386" mass="39796">MGLGATQIINWGSTFYLLAVLAQPIAKDTSWPLPWIAAGLSVGLLSAALVSLKLGSAMRKYGGRNVLAAGSIAMAVGMAVMAWAPSLELYLVAWVLLGFGMAAGLYDAAFAALGSIYGRGARSLVASLTLIAGFSSTITWPMSAVILHYTGWRSVCLAYVALHVLVALPLHLLMLPKHTSPQAPDTGGEAGTSPLLALSERPSFLMMASALTTISTIAAVLSVHVIAMMTGNGLALDTAVGLAALIGPSQVLARFIEVAAGHRYHPLWTLLAAATLILLGLAILLLAPPLVWLALVIYGAGAGIGSIARGTVPLSIFGAARYPSIMGRLAFVGLLAQAAAPPIAAVILIANPDLLAILLVALAALAVAFVVCLLNFKRDRDQLVPS</sequence>
<feature type="transmembrane region" description="Helical" evidence="4">
    <location>
        <begin position="204"/>
        <end position="227"/>
    </location>
</feature>
<proteinExistence type="predicted"/>
<dbReference type="SUPFAM" id="SSF103473">
    <property type="entry name" value="MFS general substrate transporter"/>
    <property type="match status" value="1"/>
</dbReference>
<feature type="transmembrane region" description="Helical" evidence="4">
    <location>
        <begin position="125"/>
        <end position="146"/>
    </location>
</feature>
<name>A0ABV1YBU6_9HYPH</name>
<protein>
    <submittedName>
        <fullName evidence="6">MFS transporter</fullName>
    </submittedName>
</protein>
<comment type="caution">
    <text evidence="6">The sequence shown here is derived from an EMBL/GenBank/DDBJ whole genome shotgun (WGS) entry which is preliminary data.</text>
</comment>
<evidence type="ECO:0000256" key="1">
    <source>
        <dbReference type="ARBA" id="ARBA00022692"/>
    </source>
</evidence>
<dbReference type="InterPro" id="IPR011701">
    <property type="entry name" value="MFS"/>
</dbReference>
<evidence type="ECO:0000313" key="6">
    <source>
        <dbReference type="EMBL" id="MER8932593.1"/>
    </source>
</evidence>
<feature type="transmembrane region" description="Helical" evidence="4">
    <location>
        <begin position="32"/>
        <end position="54"/>
    </location>
</feature>
<dbReference type="Gene3D" id="1.20.1250.20">
    <property type="entry name" value="MFS general substrate transporter like domains"/>
    <property type="match status" value="1"/>
</dbReference>
<dbReference type="PANTHER" id="PTHR11360">
    <property type="entry name" value="MONOCARBOXYLATE TRANSPORTER"/>
    <property type="match status" value="1"/>
</dbReference>
<feature type="transmembrane region" description="Helical" evidence="4">
    <location>
        <begin position="292"/>
        <end position="317"/>
    </location>
</feature>
<keyword evidence="3 4" id="KW-0472">Membrane</keyword>
<evidence type="ECO:0000256" key="4">
    <source>
        <dbReference type="SAM" id="Phobius"/>
    </source>
</evidence>
<organism evidence="6 7">
    <name type="scientific">Mesorhizobium opportunistum</name>
    <dbReference type="NCBI Taxonomy" id="593909"/>
    <lineage>
        <taxon>Bacteria</taxon>
        <taxon>Pseudomonadati</taxon>
        <taxon>Pseudomonadota</taxon>
        <taxon>Alphaproteobacteria</taxon>
        <taxon>Hyphomicrobiales</taxon>
        <taxon>Phyllobacteriaceae</taxon>
        <taxon>Mesorhizobium</taxon>
    </lineage>
</organism>
<feature type="transmembrane region" description="Helical" evidence="4">
    <location>
        <begin position="355"/>
        <end position="376"/>
    </location>
</feature>
<feature type="transmembrane region" description="Helical" evidence="4">
    <location>
        <begin position="267"/>
        <end position="286"/>
    </location>
</feature>
<feature type="transmembrane region" description="Helical" evidence="4">
    <location>
        <begin position="329"/>
        <end position="349"/>
    </location>
</feature>
<feature type="transmembrane region" description="Helical" evidence="4">
    <location>
        <begin position="66"/>
        <end position="84"/>
    </location>
</feature>
<dbReference type="Pfam" id="PF07690">
    <property type="entry name" value="MFS_1"/>
    <property type="match status" value="1"/>
</dbReference>
<accession>A0ABV1YBU6</accession>